<evidence type="ECO:0000256" key="8">
    <source>
        <dbReference type="ARBA" id="ARBA00023163"/>
    </source>
</evidence>
<keyword evidence="5 9" id="KW-0805">Transcription regulation</keyword>
<evidence type="ECO:0000256" key="7">
    <source>
        <dbReference type="ARBA" id="ARBA00023159"/>
    </source>
</evidence>
<dbReference type="InterPro" id="IPR001789">
    <property type="entry name" value="Sig_transdc_resp-reg_receiver"/>
</dbReference>
<dbReference type="SUPFAM" id="SSF46785">
    <property type="entry name" value="Winged helix' DNA-binding domain"/>
    <property type="match status" value="1"/>
</dbReference>
<keyword evidence="8 9" id="KW-0804">Transcription</keyword>
<evidence type="ECO:0000313" key="12">
    <source>
        <dbReference type="EMBL" id="MEB3512639.1"/>
    </source>
</evidence>
<dbReference type="InterPro" id="IPR011006">
    <property type="entry name" value="CheY-like_superfamily"/>
</dbReference>
<accession>A0ABU6AYR7</accession>
<comment type="caution">
    <text evidence="12">The sequence shown here is derived from an EMBL/GenBank/DDBJ whole genome shotgun (WGS) entry which is preliminary data.</text>
</comment>
<dbReference type="Pfam" id="PF00072">
    <property type="entry name" value="Response_reg"/>
    <property type="match status" value="1"/>
</dbReference>
<dbReference type="PROSITE" id="PS50110">
    <property type="entry name" value="RESPONSE_REGULATORY"/>
    <property type="match status" value="1"/>
</dbReference>
<evidence type="ECO:0000256" key="1">
    <source>
        <dbReference type="ARBA" id="ARBA00004496"/>
    </source>
</evidence>
<sequence length="223" mass="22965">MASTTLTVLVVDDDFRVANLHAGIVQAIPGFTVAGTANTLAAARDIIATQPIDLALVDVYLPDGSGIDFVRALRCDAMVLTASTESESVRAAVAAGAVSYLVKPFPQTELAARLAAYARYRRILAVPQADNARVAAALHALRPSVTATPAATVASPTKDAVLQAILDADAPLSAGEVASAIGISRATAQRYLAALVSGGAVRMSLRYGSTGRPEQEYSAAPPH</sequence>
<dbReference type="Pfam" id="PF09339">
    <property type="entry name" value="HTH_IclR"/>
    <property type="match status" value="1"/>
</dbReference>
<dbReference type="SMART" id="SM00448">
    <property type="entry name" value="REC"/>
    <property type="match status" value="1"/>
</dbReference>
<reference evidence="12 13" key="1">
    <citation type="submission" date="2023-12" db="EMBL/GenBank/DDBJ databases">
        <title>novel species in genus Nocarida.</title>
        <authorList>
            <person name="Li Z."/>
        </authorList>
    </citation>
    <scope>NUCLEOTIDE SEQUENCE [LARGE SCALE GENOMIC DNA]</scope>
    <source>
        <strain evidence="12 13">CDC186</strain>
    </source>
</reference>
<evidence type="ECO:0000313" key="13">
    <source>
        <dbReference type="Proteomes" id="UP001348098"/>
    </source>
</evidence>
<evidence type="ECO:0000256" key="6">
    <source>
        <dbReference type="ARBA" id="ARBA00023125"/>
    </source>
</evidence>
<name>A0ABU6AYR7_9NOCA</name>
<comment type="subcellular location">
    <subcellularLocation>
        <location evidence="1 9">Cytoplasm</location>
    </subcellularLocation>
</comment>
<dbReference type="PIRSF" id="PIRSF006171">
    <property type="entry name" value="RR_citrat_malat"/>
    <property type="match status" value="1"/>
</dbReference>
<feature type="modified residue" description="4-aspartylphosphate" evidence="10">
    <location>
        <position position="58"/>
    </location>
</feature>
<dbReference type="SUPFAM" id="SSF52172">
    <property type="entry name" value="CheY-like"/>
    <property type="match status" value="1"/>
</dbReference>
<dbReference type="PANTHER" id="PTHR45526:SF1">
    <property type="entry name" value="TRANSCRIPTIONAL REGULATORY PROTEIN DCUR-RELATED"/>
    <property type="match status" value="1"/>
</dbReference>
<dbReference type="InterPro" id="IPR024187">
    <property type="entry name" value="Sig_transdc_resp-reg_cit/mal"/>
</dbReference>
<dbReference type="Gene3D" id="1.10.10.10">
    <property type="entry name" value="Winged helix-like DNA-binding domain superfamily/Winged helix DNA-binding domain"/>
    <property type="match status" value="1"/>
</dbReference>
<evidence type="ECO:0000256" key="5">
    <source>
        <dbReference type="ARBA" id="ARBA00023015"/>
    </source>
</evidence>
<evidence type="ECO:0000259" key="11">
    <source>
        <dbReference type="PROSITE" id="PS50110"/>
    </source>
</evidence>
<organism evidence="12 13">
    <name type="scientific">Nocardia implantans</name>
    <dbReference type="NCBI Taxonomy" id="3108168"/>
    <lineage>
        <taxon>Bacteria</taxon>
        <taxon>Bacillati</taxon>
        <taxon>Actinomycetota</taxon>
        <taxon>Actinomycetes</taxon>
        <taxon>Mycobacteriales</taxon>
        <taxon>Nocardiaceae</taxon>
        <taxon>Nocardia</taxon>
    </lineage>
</organism>
<feature type="domain" description="Response regulatory" evidence="11">
    <location>
        <begin position="7"/>
        <end position="118"/>
    </location>
</feature>
<protein>
    <recommendedName>
        <fullName evidence="9">Transcriptional regulatory protein</fullName>
    </recommendedName>
</protein>
<evidence type="ECO:0000256" key="9">
    <source>
        <dbReference type="PIRNR" id="PIRNR006171"/>
    </source>
</evidence>
<dbReference type="InterPro" id="IPR005471">
    <property type="entry name" value="Tscrpt_reg_IclR_N"/>
</dbReference>
<dbReference type="Gene3D" id="3.40.50.2300">
    <property type="match status" value="1"/>
</dbReference>
<gene>
    <name evidence="12" type="ORF">U3653_21630</name>
</gene>
<dbReference type="InterPro" id="IPR051271">
    <property type="entry name" value="2C-system_Tx_regulators"/>
</dbReference>
<keyword evidence="3 10" id="KW-0597">Phosphoprotein</keyword>
<keyword evidence="2 9" id="KW-0963">Cytoplasm</keyword>
<dbReference type="Proteomes" id="UP001348098">
    <property type="component" value="Unassembled WGS sequence"/>
</dbReference>
<keyword evidence="4 9" id="KW-0902">Two-component regulatory system</keyword>
<evidence type="ECO:0000256" key="2">
    <source>
        <dbReference type="ARBA" id="ARBA00022490"/>
    </source>
</evidence>
<dbReference type="RefSeq" id="WP_195081667.1">
    <property type="nucleotide sequence ID" value="NZ_JAYESH010000007.1"/>
</dbReference>
<keyword evidence="6 9" id="KW-0238">DNA-binding</keyword>
<dbReference type="InterPro" id="IPR036390">
    <property type="entry name" value="WH_DNA-bd_sf"/>
</dbReference>
<keyword evidence="7 9" id="KW-0010">Activator</keyword>
<evidence type="ECO:0000256" key="4">
    <source>
        <dbReference type="ARBA" id="ARBA00023012"/>
    </source>
</evidence>
<dbReference type="PANTHER" id="PTHR45526">
    <property type="entry name" value="TRANSCRIPTIONAL REGULATORY PROTEIN DPIA"/>
    <property type="match status" value="1"/>
</dbReference>
<keyword evidence="13" id="KW-1185">Reference proteome</keyword>
<evidence type="ECO:0000256" key="3">
    <source>
        <dbReference type="ARBA" id="ARBA00022553"/>
    </source>
</evidence>
<dbReference type="EMBL" id="JAYKYQ010000009">
    <property type="protein sequence ID" value="MEB3512639.1"/>
    <property type="molecule type" value="Genomic_DNA"/>
</dbReference>
<proteinExistence type="predicted"/>
<dbReference type="InterPro" id="IPR036388">
    <property type="entry name" value="WH-like_DNA-bd_sf"/>
</dbReference>
<evidence type="ECO:0000256" key="10">
    <source>
        <dbReference type="PROSITE-ProRule" id="PRU00169"/>
    </source>
</evidence>